<feature type="region of interest" description="Disordered" evidence="1">
    <location>
        <begin position="83"/>
        <end position="297"/>
    </location>
</feature>
<feature type="compositionally biased region" description="Basic residues" evidence="1">
    <location>
        <begin position="198"/>
        <end position="216"/>
    </location>
</feature>
<comment type="caution">
    <text evidence="2">The sequence shown here is derived from an EMBL/GenBank/DDBJ whole genome shotgun (WGS) entry which is preliminary data.</text>
</comment>
<feature type="region of interest" description="Disordered" evidence="1">
    <location>
        <begin position="1"/>
        <end position="67"/>
    </location>
</feature>
<feature type="compositionally biased region" description="Basic and acidic residues" evidence="1">
    <location>
        <begin position="245"/>
        <end position="279"/>
    </location>
</feature>
<keyword evidence="3" id="KW-1185">Reference proteome</keyword>
<proteinExistence type="predicted"/>
<organism evidence="2 3">
    <name type="scientific">Phrynocephalus forsythii</name>
    <dbReference type="NCBI Taxonomy" id="171643"/>
    <lineage>
        <taxon>Eukaryota</taxon>
        <taxon>Metazoa</taxon>
        <taxon>Chordata</taxon>
        <taxon>Craniata</taxon>
        <taxon>Vertebrata</taxon>
        <taxon>Euteleostomi</taxon>
        <taxon>Lepidosauria</taxon>
        <taxon>Squamata</taxon>
        <taxon>Bifurcata</taxon>
        <taxon>Unidentata</taxon>
        <taxon>Episquamata</taxon>
        <taxon>Toxicofera</taxon>
        <taxon>Iguania</taxon>
        <taxon>Acrodonta</taxon>
        <taxon>Agamidae</taxon>
        <taxon>Agaminae</taxon>
        <taxon>Phrynocephalus</taxon>
    </lineage>
</organism>
<sequence>MSTTAVKKRKKKQSSDSQKRAKPRPNTPSLAHSVSTVASMPQEHLEDYQIPSRQPSTLSPTSVRSLTWGEDSHDLSTVVEVPLSPSNIQDLTSDLPTLMPQDTQAHRPSMSASLPHADAAPASNAVLEPPCTKAQAKRVRLPADTRHSRTLERRSRPRDRDEHSRHSCCSSPSTSPPRRQKHRRYRDSDSDSSSSYRCSRRRHRRRHRSLAHRCCRHSTSDSGHSADMSPRQRRATSVDAIAKSTDVERPAAVERPTDVNRPTVDRPTDVERPPRRELVGVEAPQKGARSTAATSRR</sequence>
<feature type="compositionally biased region" description="Polar residues" evidence="1">
    <location>
        <begin position="84"/>
        <end position="103"/>
    </location>
</feature>
<protein>
    <submittedName>
        <fullName evidence="2">Uncharacterized protein</fullName>
    </submittedName>
</protein>
<feature type="compositionally biased region" description="Low complexity" evidence="1">
    <location>
        <begin position="167"/>
        <end position="177"/>
    </location>
</feature>
<gene>
    <name evidence="2" type="ORF">JRQ81_002590</name>
</gene>
<dbReference type="AlphaFoldDB" id="A0A9Q0XI85"/>
<accession>A0A9Q0XI85</accession>
<feature type="compositionally biased region" description="Basic residues" evidence="1">
    <location>
        <begin position="1"/>
        <end position="12"/>
    </location>
</feature>
<feature type="compositionally biased region" description="Polar residues" evidence="1">
    <location>
        <begin position="51"/>
        <end position="65"/>
    </location>
</feature>
<reference evidence="2" key="1">
    <citation type="journal article" date="2023" name="DNA Res.">
        <title>Chromosome-level genome assembly of Phrynocephalus forsythii using third-generation DNA sequencing and Hi-C analysis.</title>
        <authorList>
            <person name="Qi Y."/>
            <person name="Zhao W."/>
            <person name="Zhao Y."/>
            <person name="Niu C."/>
            <person name="Cao S."/>
            <person name="Zhang Y."/>
        </authorList>
    </citation>
    <scope>NUCLEOTIDE SEQUENCE</scope>
    <source>
        <tissue evidence="2">Muscle</tissue>
    </source>
</reference>
<feature type="compositionally biased region" description="Polar residues" evidence="1">
    <location>
        <begin position="27"/>
        <end position="39"/>
    </location>
</feature>
<dbReference type="Proteomes" id="UP001142489">
    <property type="component" value="Unassembled WGS sequence"/>
</dbReference>
<dbReference type="EMBL" id="JAPFRF010000011">
    <property type="protein sequence ID" value="KAJ7316428.1"/>
    <property type="molecule type" value="Genomic_DNA"/>
</dbReference>
<evidence type="ECO:0000256" key="1">
    <source>
        <dbReference type="SAM" id="MobiDB-lite"/>
    </source>
</evidence>
<evidence type="ECO:0000313" key="2">
    <source>
        <dbReference type="EMBL" id="KAJ7316428.1"/>
    </source>
</evidence>
<feature type="compositionally biased region" description="Basic and acidic residues" evidence="1">
    <location>
        <begin position="141"/>
        <end position="165"/>
    </location>
</feature>
<name>A0A9Q0XI85_9SAUR</name>
<evidence type="ECO:0000313" key="3">
    <source>
        <dbReference type="Proteomes" id="UP001142489"/>
    </source>
</evidence>